<sequence length="457" mass="50559">MKMSLIGLDIGTTTICGVLFSLKEKRAIKTLSLNNHFIESEIPGEYIQDPQRIYLDIKAILDELIDFSEQKIEALSLSAQMHGILYVNDEGDPVSPFYTWQNQRGLRQKQGQMLNEIVSEKLGYQVHSGYGIVTHYSLLQDDEVPKGAAKFCNIGDYIGMRLAGASTPVTDISLGGSMGLVDLQQGTLAGTLKNLPLLDEEILPALVSSTELLGHYKGIPVIQALGDNQASFLGSVIEKETSLLLNYGTSGQVSFYRKEFAQYPHFETRALGNEGYIHVAFSLCGGHSYKILAGFFNSVTELFSAGKPQNILKIMDDLDLDFTTKDMDCLPLFLGERGEEKQLAYFKNIRDINFTPANMIKALVQGMIQELFRFYDELPMDVKSGMKTLVGAGNGIRKNRHLIKAAEWTYKKPLVLLKNSEESCLGALINAGKAVGIFKDYSEGARAIVEYMSQGLS</sequence>
<keyword evidence="2" id="KW-0808">Transferase</keyword>
<dbReference type="InterPro" id="IPR043129">
    <property type="entry name" value="ATPase_NBD"/>
</dbReference>
<comment type="similarity">
    <text evidence="1">Belongs to the FGGY kinase family.</text>
</comment>
<gene>
    <name evidence="5" type="ORF">EXM22_09055</name>
</gene>
<name>A0A5C1QKX8_9SPIO</name>
<evidence type="ECO:0000256" key="2">
    <source>
        <dbReference type="ARBA" id="ARBA00022679"/>
    </source>
</evidence>
<keyword evidence="3" id="KW-0418">Kinase</keyword>
<dbReference type="RefSeq" id="WP_149486207.1">
    <property type="nucleotide sequence ID" value="NZ_CP036150.1"/>
</dbReference>
<dbReference type="PIRSF" id="PIRSF000538">
    <property type="entry name" value="GlpK"/>
    <property type="match status" value="1"/>
</dbReference>
<dbReference type="Proteomes" id="UP000324209">
    <property type="component" value="Chromosome"/>
</dbReference>
<feature type="domain" description="Carbohydrate kinase FGGY N-terminal" evidence="4">
    <location>
        <begin position="6"/>
        <end position="234"/>
    </location>
</feature>
<organism evidence="5 6">
    <name type="scientific">Oceanispirochaeta crateris</name>
    <dbReference type="NCBI Taxonomy" id="2518645"/>
    <lineage>
        <taxon>Bacteria</taxon>
        <taxon>Pseudomonadati</taxon>
        <taxon>Spirochaetota</taxon>
        <taxon>Spirochaetia</taxon>
        <taxon>Spirochaetales</taxon>
        <taxon>Spirochaetaceae</taxon>
        <taxon>Oceanispirochaeta</taxon>
    </lineage>
</organism>
<dbReference type="PANTHER" id="PTHR43095">
    <property type="entry name" value="SUGAR KINASE"/>
    <property type="match status" value="1"/>
</dbReference>
<protein>
    <recommendedName>
        <fullName evidence="4">Carbohydrate kinase FGGY N-terminal domain-containing protein</fullName>
    </recommendedName>
</protein>
<dbReference type="InterPro" id="IPR000577">
    <property type="entry name" value="Carb_kinase_FGGY"/>
</dbReference>
<dbReference type="SUPFAM" id="SSF53067">
    <property type="entry name" value="Actin-like ATPase domain"/>
    <property type="match status" value="2"/>
</dbReference>
<evidence type="ECO:0000313" key="5">
    <source>
        <dbReference type="EMBL" id="QEN08127.1"/>
    </source>
</evidence>
<dbReference type="GO" id="GO:0005975">
    <property type="term" value="P:carbohydrate metabolic process"/>
    <property type="evidence" value="ECO:0007669"/>
    <property type="project" value="InterPro"/>
</dbReference>
<evidence type="ECO:0000256" key="1">
    <source>
        <dbReference type="ARBA" id="ARBA00009156"/>
    </source>
</evidence>
<dbReference type="InterPro" id="IPR018484">
    <property type="entry name" value="FGGY_N"/>
</dbReference>
<accession>A0A5C1QKX8</accession>
<dbReference type="Pfam" id="PF00370">
    <property type="entry name" value="FGGY_N"/>
    <property type="match status" value="1"/>
</dbReference>
<evidence type="ECO:0000259" key="4">
    <source>
        <dbReference type="Pfam" id="PF00370"/>
    </source>
</evidence>
<keyword evidence="6" id="KW-1185">Reference proteome</keyword>
<dbReference type="CDD" id="cd07777">
    <property type="entry name" value="ASKHA_NBD_FGGY_SHK"/>
    <property type="match status" value="1"/>
</dbReference>
<evidence type="ECO:0000313" key="6">
    <source>
        <dbReference type="Proteomes" id="UP000324209"/>
    </source>
</evidence>
<dbReference type="InterPro" id="IPR050406">
    <property type="entry name" value="FGGY_Carb_Kinase"/>
</dbReference>
<dbReference type="EMBL" id="CP036150">
    <property type="protein sequence ID" value="QEN08127.1"/>
    <property type="molecule type" value="Genomic_DNA"/>
</dbReference>
<dbReference type="Gene3D" id="3.30.420.40">
    <property type="match status" value="2"/>
</dbReference>
<evidence type="ECO:0000256" key="3">
    <source>
        <dbReference type="ARBA" id="ARBA00022777"/>
    </source>
</evidence>
<dbReference type="KEGG" id="ock:EXM22_09055"/>
<dbReference type="GO" id="GO:0016301">
    <property type="term" value="F:kinase activity"/>
    <property type="evidence" value="ECO:0007669"/>
    <property type="project" value="UniProtKB-KW"/>
</dbReference>
<reference evidence="5 6" key="1">
    <citation type="submission" date="2019-02" db="EMBL/GenBank/DDBJ databases">
        <title>Complete Genome Sequence and Methylome Analysis of free living Spirochaetas.</title>
        <authorList>
            <person name="Fomenkov A."/>
            <person name="Dubinina G."/>
            <person name="Leshcheva N."/>
            <person name="Mikheeva N."/>
            <person name="Grabovich M."/>
            <person name="Vincze T."/>
            <person name="Roberts R.J."/>
        </authorList>
    </citation>
    <scope>NUCLEOTIDE SEQUENCE [LARGE SCALE GENOMIC DNA]</scope>
    <source>
        <strain evidence="5 6">K2</strain>
    </source>
</reference>
<proteinExistence type="inferred from homology"/>
<dbReference type="OrthoDB" id="8434698at2"/>
<dbReference type="AlphaFoldDB" id="A0A5C1QKX8"/>